<evidence type="ECO:0008006" key="8">
    <source>
        <dbReference type="Google" id="ProtNLM"/>
    </source>
</evidence>
<gene>
    <name evidence="7" type="ORF">METZ01_LOCUS239890</name>
</gene>
<feature type="transmembrane region" description="Helical" evidence="6">
    <location>
        <begin position="310"/>
        <end position="334"/>
    </location>
</feature>
<keyword evidence="3 6" id="KW-0812">Transmembrane</keyword>
<dbReference type="EMBL" id="UINC01061450">
    <property type="protein sequence ID" value="SVB87036.1"/>
    <property type="molecule type" value="Genomic_DNA"/>
</dbReference>
<dbReference type="GO" id="GO:0043190">
    <property type="term" value="C:ATP-binding cassette (ABC) transporter complex"/>
    <property type="evidence" value="ECO:0007669"/>
    <property type="project" value="InterPro"/>
</dbReference>
<feature type="transmembrane region" description="Helical" evidence="6">
    <location>
        <begin position="276"/>
        <end position="298"/>
    </location>
</feature>
<keyword evidence="2" id="KW-1003">Cell membrane</keyword>
<evidence type="ECO:0000256" key="4">
    <source>
        <dbReference type="ARBA" id="ARBA00022989"/>
    </source>
</evidence>
<organism evidence="7">
    <name type="scientific">marine metagenome</name>
    <dbReference type="NCBI Taxonomy" id="408172"/>
    <lineage>
        <taxon>unclassified sequences</taxon>
        <taxon>metagenomes</taxon>
        <taxon>ecological metagenomes</taxon>
    </lineage>
</organism>
<keyword evidence="4 6" id="KW-1133">Transmembrane helix</keyword>
<evidence type="ECO:0000256" key="5">
    <source>
        <dbReference type="ARBA" id="ARBA00023136"/>
    </source>
</evidence>
<feature type="transmembrane region" description="Helical" evidence="6">
    <location>
        <begin position="61"/>
        <end position="80"/>
    </location>
</feature>
<dbReference type="InterPro" id="IPR005495">
    <property type="entry name" value="LptG/LptF_permease"/>
</dbReference>
<reference evidence="7" key="1">
    <citation type="submission" date="2018-05" db="EMBL/GenBank/DDBJ databases">
        <authorList>
            <person name="Lanie J.A."/>
            <person name="Ng W.-L."/>
            <person name="Kazmierczak K.M."/>
            <person name="Andrzejewski T.M."/>
            <person name="Davidsen T.M."/>
            <person name="Wayne K.J."/>
            <person name="Tettelin H."/>
            <person name="Glass J.I."/>
            <person name="Rusch D."/>
            <person name="Podicherti R."/>
            <person name="Tsui H.-C.T."/>
            <person name="Winkler M.E."/>
        </authorList>
    </citation>
    <scope>NUCLEOTIDE SEQUENCE</scope>
</reference>
<dbReference type="PANTHER" id="PTHR33529:SF2">
    <property type="entry name" value="LIPOPOLYSACCHARIDE EXPORT SYSTEM PERMEASE PROTEIN LPTG"/>
    <property type="match status" value="1"/>
</dbReference>
<evidence type="ECO:0000313" key="7">
    <source>
        <dbReference type="EMBL" id="SVB87036.1"/>
    </source>
</evidence>
<feature type="transmembrane region" description="Helical" evidence="6">
    <location>
        <begin position="101"/>
        <end position="124"/>
    </location>
</feature>
<feature type="transmembrane region" description="Helical" evidence="6">
    <location>
        <begin position="12"/>
        <end position="34"/>
    </location>
</feature>
<evidence type="ECO:0000256" key="6">
    <source>
        <dbReference type="SAM" id="Phobius"/>
    </source>
</evidence>
<dbReference type="PANTHER" id="PTHR33529">
    <property type="entry name" value="SLR0882 PROTEIN-RELATED"/>
    <property type="match status" value="1"/>
</dbReference>
<evidence type="ECO:0000256" key="2">
    <source>
        <dbReference type="ARBA" id="ARBA00022475"/>
    </source>
</evidence>
<evidence type="ECO:0000256" key="1">
    <source>
        <dbReference type="ARBA" id="ARBA00004651"/>
    </source>
</evidence>
<protein>
    <recommendedName>
        <fullName evidence="8">LPS export ABC transporter permease LptG</fullName>
    </recommendedName>
</protein>
<evidence type="ECO:0000256" key="3">
    <source>
        <dbReference type="ARBA" id="ARBA00022692"/>
    </source>
</evidence>
<dbReference type="InterPro" id="IPR030923">
    <property type="entry name" value="LptG"/>
</dbReference>
<keyword evidence="5 6" id="KW-0472">Membrane</keyword>
<dbReference type="GO" id="GO:0015920">
    <property type="term" value="P:lipopolysaccharide transport"/>
    <property type="evidence" value="ECO:0007669"/>
    <property type="project" value="TreeGrafter"/>
</dbReference>
<dbReference type="Pfam" id="PF03739">
    <property type="entry name" value="LptF_LptG"/>
    <property type="match status" value="1"/>
</dbReference>
<sequence>MSTVLSFYIGRNFLICFLSVFAVFLGLIFLFDIIELLRLASSRDEVGIGLVLKMSLLKLPFLGQQAFPFAVLFGSMIAFLRMTRNHELVVARASGISAWQFLLPVLGLALILGTLQITVLNPLASALKSKFDRLNAIHIKGQTNLLALSPSGLWLRETNKQNQSVIHSTTLNLSGNSIKLKDVTIFSYQGSNKYWQRLSAIKAELEDGFWLLSDVWIHERDKELPMHKKEHWLPTNITLNNLTDSFAPPETLSFWSLPDFISNLDKAGFSAVRHRLYWHSLLATPLLLLAMVLIAATFTLKQSPRARTSFMIIGGILTGFFLFFFLDVVSALGLRESIPIVLAAWAPAGISALLGLAMVFHLEDG</sequence>
<dbReference type="GO" id="GO:0055085">
    <property type="term" value="P:transmembrane transport"/>
    <property type="evidence" value="ECO:0007669"/>
    <property type="project" value="InterPro"/>
</dbReference>
<accession>A0A382HIB7</accession>
<feature type="transmembrane region" description="Helical" evidence="6">
    <location>
        <begin position="340"/>
        <end position="362"/>
    </location>
</feature>
<comment type="subcellular location">
    <subcellularLocation>
        <location evidence="1">Cell membrane</location>
        <topology evidence="1">Multi-pass membrane protein</topology>
    </subcellularLocation>
</comment>
<proteinExistence type="predicted"/>
<dbReference type="NCBIfam" id="TIGR04408">
    <property type="entry name" value="LptG_lptG"/>
    <property type="match status" value="1"/>
</dbReference>
<name>A0A382HIB7_9ZZZZ</name>
<dbReference type="AlphaFoldDB" id="A0A382HIB7"/>